<dbReference type="EMBL" id="JBHUCM010000019">
    <property type="protein sequence ID" value="MFD1540710.1"/>
    <property type="molecule type" value="Genomic_DNA"/>
</dbReference>
<feature type="transmembrane region" description="Helical" evidence="1">
    <location>
        <begin position="342"/>
        <end position="363"/>
    </location>
</feature>
<sequence length="419" mass="46384">MTLFGIRPAQGVRLTNIFATPWHVTDGAEAAPSGDRPRLGRPETYFTSSATPRVLHRMALDQGKIEFADWDRPLAGARLWLFAVPSTQIVAVLSLDIECELADTVDLLEDCFYGDLKIDGRPLEAVAAELAGATGGFFPERHQLAFAPQLPAADSNGIVQRVIYRGDLPNRDEFSTITYPSELNRRPETTAAVSTYVSVLCGQPDYVEDGIFLSAVQGVASAARLREIRSVAYQAVEAFRGRDRARQDTRDRRRSLSSLTSQLGDLELDLSYSVEATADLGMLVPSLRVAGYHDALYETMGLVGKAENVARMLERLERAIRAELTTIESLERRADEDRQLRWSVAIGFVSAVAVPVTLVLTFFGVNAQEVDVRVSMFDGRYWGIYWLTAAIVVTGVVASLGLYLRQRHTMRREPPLNDD</sequence>
<feature type="transmembrane region" description="Helical" evidence="1">
    <location>
        <begin position="383"/>
        <end position="404"/>
    </location>
</feature>
<keyword evidence="1" id="KW-0812">Transmembrane</keyword>
<dbReference type="RefSeq" id="WP_219527136.1">
    <property type="nucleotide sequence ID" value="NZ_JAHKRM010000001.1"/>
</dbReference>
<evidence type="ECO:0000256" key="1">
    <source>
        <dbReference type="SAM" id="Phobius"/>
    </source>
</evidence>
<keyword evidence="1" id="KW-0472">Membrane</keyword>
<gene>
    <name evidence="2" type="ORF">ACFSJ0_26885</name>
</gene>
<evidence type="ECO:0008006" key="4">
    <source>
        <dbReference type="Google" id="ProtNLM"/>
    </source>
</evidence>
<evidence type="ECO:0000313" key="3">
    <source>
        <dbReference type="Proteomes" id="UP001597097"/>
    </source>
</evidence>
<protein>
    <recommendedName>
        <fullName evidence="4">Magnesium transporter CorA</fullName>
    </recommendedName>
</protein>
<dbReference type="Proteomes" id="UP001597097">
    <property type="component" value="Unassembled WGS sequence"/>
</dbReference>
<proteinExistence type="predicted"/>
<keyword evidence="3" id="KW-1185">Reference proteome</keyword>
<evidence type="ECO:0000313" key="2">
    <source>
        <dbReference type="EMBL" id="MFD1540710.1"/>
    </source>
</evidence>
<accession>A0ABW4GD18</accession>
<organism evidence="2 3">
    <name type="scientific">Nonomuraea guangzhouensis</name>
    <dbReference type="NCBI Taxonomy" id="1291555"/>
    <lineage>
        <taxon>Bacteria</taxon>
        <taxon>Bacillati</taxon>
        <taxon>Actinomycetota</taxon>
        <taxon>Actinomycetes</taxon>
        <taxon>Streptosporangiales</taxon>
        <taxon>Streptosporangiaceae</taxon>
        <taxon>Nonomuraea</taxon>
    </lineage>
</organism>
<comment type="caution">
    <text evidence="2">The sequence shown here is derived from an EMBL/GenBank/DDBJ whole genome shotgun (WGS) entry which is preliminary data.</text>
</comment>
<name>A0ABW4GD18_9ACTN</name>
<reference evidence="3" key="1">
    <citation type="journal article" date="2019" name="Int. J. Syst. Evol. Microbiol.">
        <title>The Global Catalogue of Microorganisms (GCM) 10K type strain sequencing project: providing services to taxonomists for standard genome sequencing and annotation.</title>
        <authorList>
            <consortium name="The Broad Institute Genomics Platform"/>
            <consortium name="The Broad Institute Genome Sequencing Center for Infectious Disease"/>
            <person name="Wu L."/>
            <person name="Ma J."/>
        </authorList>
    </citation>
    <scope>NUCLEOTIDE SEQUENCE [LARGE SCALE GENOMIC DNA]</scope>
    <source>
        <strain evidence="3">CGMCC 1.15399</strain>
    </source>
</reference>
<keyword evidence="1" id="KW-1133">Transmembrane helix</keyword>